<accession>J9BZ70</accession>
<proteinExistence type="predicted"/>
<comment type="caution">
    <text evidence="1">The sequence shown here is derived from an EMBL/GenBank/DDBJ whole genome shotgun (WGS) entry which is preliminary data.</text>
</comment>
<evidence type="ECO:0000313" key="1">
    <source>
        <dbReference type="EMBL" id="EJW92875.1"/>
    </source>
</evidence>
<protein>
    <submittedName>
        <fullName evidence="1">Uncharacterized protein</fullName>
    </submittedName>
</protein>
<gene>
    <name evidence="1" type="ORF">EVA_19018</name>
</gene>
<organism evidence="1">
    <name type="scientific">gut metagenome</name>
    <dbReference type="NCBI Taxonomy" id="749906"/>
    <lineage>
        <taxon>unclassified sequences</taxon>
        <taxon>metagenomes</taxon>
        <taxon>organismal metagenomes</taxon>
    </lineage>
</organism>
<dbReference type="EMBL" id="AMCI01007298">
    <property type="protein sequence ID" value="EJW92875.1"/>
    <property type="molecule type" value="Genomic_DNA"/>
</dbReference>
<sequence>MRWQRGSMSRFGNFVTGLLQSLFTRFSGQMHCTKKFG</sequence>
<reference evidence="1" key="1">
    <citation type="journal article" date="2012" name="PLoS ONE">
        <title>Gene sets for utilization of primary and secondary nutrition supplies in the distal gut of endangered iberian lynx.</title>
        <authorList>
            <person name="Alcaide M."/>
            <person name="Messina E."/>
            <person name="Richter M."/>
            <person name="Bargiela R."/>
            <person name="Peplies J."/>
            <person name="Huws S.A."/>
            <person name="Newbold C.J."/>
            <person name="Golyshin P.N."/>
            <person name="Simon M.A."/>
            <person name="Lopez G."/>
            <person name="Yakimov M.M."/>
            <person name="Ferrer M."/>
        </authorList>
    </citation>
    <scope>NUCLEOTIDE SEQUENCE</scope>
</reference>
<name>J9BZ70_9ZZZZ</name>
<dbReference type="AlphaFoldDB" id="J9BZ70"/>